<dbReference type="InterPro" id="IPR009003">
    <property type="entry name" value="Peptidase_S1_PA"/>
</dbReference>
<sequence>MVNLDAAACLWSDCPLKRKRSEINPHNFDDGERVMPMIRPAPKAARGSCRAVERVCASLRNRRESVKWLELPEQLVEIEQFSTFADLNPERGLRRGDPLRFDAKCFRFEGANGDYMPVASQQGILLALSFRDDDGHHTTGSGVLVGPGLAICAAHVLQDRGFYEKLTGTGATLVGQAPIPGGMLLWTVKHVTLVPDSDLAILSMSLTSNYPPERRFTVAHITTRMPQVGDELTLTGLSAVRETEEIASVIRMELTPGCLKTRVLQVYPEGAGSMIVGPCVAVDCEASGGMSGGPVFDSRGFLVGIVSAAIVGGNTSFVSHVWPALVRSQANPVWPADPYPRPAPATLLHLGNKFGVTIERPDAFALCVYNDEISLGYSAWS</sequence>
<dbReference type="EMBL" id="JBBKZS010000005">
    <property type="protein sequence ID" value="MEJ8855929.1"/>
    <property type="molecule type" value="Genomic_DNA"/>
</dbReference>
<dbReference type="Pfam" id="PF13365">
    <property type="entry name" value="Trypsin_2"/>
    <property type="match status" value="1"/>
</dbReference>
<dbReference type="GO" id="GO:0008233">
    <property type="term" value="F:peptidase activity"/>
    <property type="evidence" value="ECO:0007669"/>
    <property type="project" value="UniProtKB-KW"/>
</dbReference>
<protein>
    <submittedName>
        <fullName evidence="1">Serine protease</fullName>
    </submittedName>
</protein>
<name>A0ABU8X896_9BURK</name>
<accession>A0ABU8X896</accession>
<keyword evidence="2" id="KW-1185">Reference proteome</keyword>
<gene>
    <name evidence="1" type="ORF">WKW79_15220</name>
</gene>
<organism evidence="1 2">
    <name type="scientific">Variovorax robiniae</name>
    <dbReference type="NCBI Taxonomy" id="1836199"/>
    <lineage>
        <taxon>Bacteria</taxon>
        <taxon>Pseudomonadati</taxon>
        <taxon>Pseudomonadota</taxon>
        <taxon>Betaproteobacteria</taxon>
        <taxon>Burkholderiales</taxon>
        <taxon>Comamonadaceae</taxon>
        <taxon>Variovorax</taxon>
    </lineage>
</organism>
<evidence type="ECO:0000313" key="2">
    <source>
        <dbReference type="Proteomes" id="UP001367030"/>
    </source>
</evidence>
<keyword evidence="1" id="KW-0645">Protease</keyword>
<keyword evidence="1" id="KW-0378">Hydrolase</keyword>
<comment type="caution">
    <text evidence="1">The sequence shown here is derived from an EMBL/GenBank/DDBJ whole genome shotgun (WGS) entry which is preliminary data.</text>
</comment>
<dbReference type="Proteomes" id="UP001367030">
    <property type="component" value="Unassembled WGS sequence"/>
</dbReference>
<dbReference type="Gene3D" id="2.40.10.120">
    <property type="match status" value="1"/>
</dbReference>
<dbReference type="SUPFAM" id="SSF50494">
    <property type="entry name" value="Trypsin-like serine proteases"/>
    <property type="match status" value="1"/>
</dbReference>
<dbReference type="RefSeq" id="WP_340335995.1">
    <property type="nucleotide sequence ID" value="NZ_JBBKZS010000005.1"/>
</dbReference>
<evidence type="ECO:0000313" key="1">
    <source>
        <dbReference type="EMBL" id="MEJ8855929.1"/>
    </source>
</evidence>
<reference evidence="1 2" key="1">
    <citation type="submission" date="2024-03" db="EMBL/GenBank/DDBJ databases">
        <title>Novel species of the genus Variovorax.</title>
        <authorList>
            <person name="Liu Q."/>
            <person name="Xin Y.-H."/>
        </authorList>
    </citation>
    <scope>NUCLEOTIDE SEQUENCE [LARGE SCALE GENOMIC DNA]</scope>
    <source>
        <strain evidence="1 2">KACC 18901</strain>
    </source>
</reference>
<proteinExistence type="predicted"/>
<dbReference type="GO" id="GO:0006508">
    <property type="term" value="P:proteolysis"/>
    <property type="evidence" value="ECO:0007669"/>
    <property type="project" value="UniProtKB-KW"/>
</dbReference>